<reference evidence="2 3" key="1">
    <citation type="journal article" date="2004" name="Int. J. Syst. Evol. Microbiol.">
        <title>Kaistella koreensis gen. nov., sp. nov., a novel member of the Chryseobacterium-Bergeyella-Riemerella branch.</title>
        <authorList>
            <person name="Kim M.K."/>
            <person name="Im W.T."/>
            <person name="Shin Y.K."/>
            <person name="Lim J.H."/>
            <person name="Kim S.H."/>
            <person name="Lee B.C."/>
            <person name="Park M.Y."/>
            <person name="Lee K.Y."/>
            <person name="Lee S.T."/>
        </authorList>
    </citation>
    <scope>NUCLEOTIDE SEQUENCE [LARGE SCALE GENOMIC DNA]</scope>
    <source>
        <strain evidence="2 3">CCUG 49689</strain>
    </source>
</reference>
<evidence type="ECO:0000313" key="3">
    <source>
        <dbReference type="Proteomes" id="UP000035900"/>
    </source>
</evidence>
<keyword evidence="1" id="KW-1133">Transmembrane helix</keyword>
<dbReference type="AlphaFoldDB" id="A0A0J7J2H4"/>
<keyword evidence="1" id="KW-0472">Membrane</keyword>
<feature type="transmembrane region" description="Helical" evidence="1">
    <location>
        <begin position="38"/>
        <end position="60"/>
    </location>
</feature>
<dbReference type="EMBL" id="LFNG01000001">
    <property type="protein sequence ID" value="KMQ72573.1"/>
    <property type="molecule type" value="Genomic_DNA"/>
</dbReference>
<evidence type="ECO:0000256" key="1">
    <source>
        <dbReference type="SAM" id="Phobius"/>
    </source>
</evidence>
<evidence type="ECO:0000313" key="2">
    <source>
        <dbReference type="EMBL" id="KMQ72573.1"/>
    </source>
</evidence>
<proteinExistence type="predicted"/>
<name>A0A0J7J2H4_9FLAO</name>
<dbReference type="OrthoDB" id="1452926at2"/>
<dbReference type="Proteomes" id="UP000035900">
    <property type="component" value="Unassembled WGS sequence"/>
</dbReference>
<accession>A0A0J7J2H4</accession>
<feature type="transmembrane region" description="Helical" evidence="1">
    <location>
        <begin position="12"/>
        <end position="32"/>
    </location>
</feature>
<dbReference type="PATRIC" id="fig|1304281.5.peg.59"/>
<keyword evidence="3" id="KW-1185">Reference proteome</keyword>
<dbReference type="STRING" id="1304281.ACM44_00280"/>
<protein>
    <submittedName>
        <fullName evidence="2">Uncharacterized protein</fullName>
    </submittedName>
</protein>
<keyword evidence="1" id="KW-0812">Transmembrane</keyword>
<gene>
    <name evidence="2" type="ORF">ACM44_00280</name>
</gene>
<organism evidence="2 3">
    <name type="scientific">Chryseobacterium koreense CCUG 49689</name>
    <dbReference type="NCBI Taxonomy" id="1304281"/>
    <lineage>
        <taxon>Bacteria</taxon>
        <taxon>Pseudomonadati</taxon>
        <taxon>Bacteroidota</taxon>
        <taxon>Flavobacteriia</taxon>
        <taxon>Flavobacteriales</taxon>
        <taxon>Weeksellaceae</taxon>
        <taxon>Chryseobacterium group</taxon>
        <taxon>Chryseobacterium</taxon>
    </lineage>
</organism>
<dbReference type="RefSeq" id="WP_048498098.1">
    <property type="nucleotide sequence ID" value="NZ_LFNG01000001.1"/>
</dbReference>
<comment type="caution">
    <text evidence="2">The sequence shown here is derived from an EMBL/GenBank/DDBJ whole genome shotgun (WGS) entry which is preliminary data.</text>
</comment>
<sequence length="160" mass="18986">MRLNNSKKAKFFYFLSSLILMTLFLGAAFFVLEQYRFYILGWKSVLLIIIPALLALIFIFSGRQIFEYDSDGEALNFRNRNVLTFFNKPVRDEFPKYKLLQYEFVNILIFKRLYITISSKKNNLIILKYDVSYLTGKELKDLKFSLSKVIKANQEREKNS</sequence>